<dbReference type="Proteomes" id="UP000326178">
    <property type="component" value="Chromosome"/>
</dbReference>
<evidence type="ECO:0000256" key="1">
    <source>
        <dbReference type="SAM" id="MobiDB-lite"/>
    </source>
</evidence>
<dbReference type="RefSeq" id="WP_150487948.1">
    <property type="nucleotide sequence ID" value="NZ_BMUV01000001.1"/>
</dbReference>
<keyword evidence="4" id="KW-1185">Reference proteome</keyword>
<evidence type="ECO:0000259" key="2">
    <source>
        <dbReference type="Pfam" id="PF12770"/>
    </source>
</evidence>
<reference evidence="3 4" key="1">
    <citation type="submission" date="2017-09" db="EMBL/GenBank/DDBJ databases">
        <authorList>
            <person name="Lee N."/>
            <person name="Cho B.-K."/>
        </authorList>
    </citation>
    <scope>NUCLEOTIDE SEQUENCE [LARGE SCALE GENOMIC DNA]</scope>
    <source>
        <strain evidence="3 4">ATCC 12769</strain>
    </source>
</reference>
<name>A0A5J6F8D5_9ACTN</name>
<dbReference type="EMBL" id="CP023702">
    <property type="protein sequence ID" value="QEU72601.1"/>
    <property type="molecule type" value="Genomic_DNA"/>
</dbReference>
<protein>
    <submittedName>
        <fullName evidence="3">CHAT domain-containing protein</fullName>
    </submittedName>
</protein>
<feature type="region of interest" description="Disordered" evidence="1">
    <location>
        <begin position="1029"/>
        <end position="1051"/>
    </location>
</feature>
<organism evidence="3 4">
    <name type="scientific">Streptomyces nitrosporeus</name>
    <dbReference type="NCBI Taxonomy" id="28894"/>
    <lineage>
        <taxon>Bacteria</taxon>
        <taxon>Bacillati</taxon>
        <taxon>Actinomycetota</taxon>
        <taxon>Actinomycetes</taxon>
        <taxon>Kitasatosporales</taxon>
        <taxon>Streptomycetaceae</taxon>
        <taxon>Streptomyces</taxon>
    </lineage>
</organism>
<proteinExistence type="predicted"/>
<gene>
    <name evidence="3" type="ORF">CP967_11890</name>
</gene>
<dbReference type="Pfam" id="PF12770">
    <property type="entry name" value="CHAT"/>
    <property type="match status" value="1"/>
</dbReference>
<evidence type="ECO:0000313" key="4">
    <source>
        <dbReference type="Proteomes" id="UP000326178"/>
    </source>
</evidence>
<sequence>MYEETGPSLASVAEDAYRTYCETGGPGALGTAAAAFEEMFADPGTGPDWAVWHIMFGHVRGFQYDAAPSARLLRQAQYLLDEGLRGLAADPEDDGAQDGTRTLAHVLSANVAKFRFLESEGEDTGRRLPLLDGAVLRHTEAMAWFSGRAGRPDADPGTLAELHEAQGYLYFQRSLLTGDAEAAHTAATHYGAVLQAAPPASDLPFVRHSMGMALLVRARTSGDRGLWEEAGEAFEEALAQADAAGTGEQPWTRDAEIRLAYVHAAVWSTWKTPERGEAADRLIGRLLAEPGAEDRLDPVFLDAFARVVYEWGGRRFDGEAQDRAVAMLRRAVRLWQPERDGPLLRTLLLMAGYQQMRYYADQDPQRAREAGRLAGLALAEEQQQPELTDGALMVQGWARTVLEERGLLGPDDQSLPAPDPTAVRRMWDTMVANVETGRLFPDQGGTDPELPGTLSSTVARSRRDADFALMYARWNRLEEGSRERAEYAAFLLTMTVLADLQAETATEEQRDALLDAMLRTDQDDPAWQRRAHGLAGWVLMQYEKRGRGPGMDRVMDLLDRAASDDPDAGHDYGLDLMALVARMHRAQTEGGADELDAMRAIHERLRDDSSVPAYMLLLTEAQQLFMEASAATRRGDLAMVDRCVHRVAAIHAELGADDPARIQLWTGLAAAHAGREGLAGRLGLPPLRLAGAPDVAELRRAAQPLPRGYRAWVLGANGGSRLAMAALNEDADALAGAVELIGEAARLADPGSEDHLRYTGMLGSGHLALACVPGAPGTRAGHLDRAVTLLEQAVHLCGGPEHPLYATSALPLARARRERAALAPRNAAGDLRASLRAGLDGLRGYAWSALLQSGTEHAAQAVAQATEEALEVAAWALRDGDPPAAVQALEACRGLTLHAAVTSATLPQRLARAGLGSLADEWRTALADAAPAGLFSGGGGEGTVPSALRRRVLTALRARTDTPQDHLLDPPDVAAVAGALRSLDRDALVYLVPESDDGGGAAVVVTAGGEVRALPLLALSERADPLREYDPAPGAGRDLGPVPRPGPPGTGPGLRVALDRLCGWAWYAAMGPLLASFAAPGRPRRVPRLVLVPMGRLGLVPWHAAYRAGAHGRRYALQDADLSYTASARLLCEVAARPAVPRPAGALVVGDPTGDLRYAGQEADVVQRTYYPGGRFLGRRGEGRADGAGTPAEVLAWLRGDTSADGVLHLACHASVVENARHTAGLALHGGVLYAEELAEAVRGAEHDGPALVVLAACRSHVSGHGHNEAFTLATAFLVAGARSVLGSLWPVPDEATSVLMLLAHHYLRREQETPAGALRRAQLWMLRGQRDLPEGFPPGQAALAARVDPADLSAWAGFLHLGR</sequence>
<accession>A0A5J6F8D5</accession>
<dbReference type="InterPro" id="IPR024983">
    <property type="entry name" value="CHAT_dom"/>
</dbReference>
<feature type="domain" description="CHAT" evidence="2">
    <location>
        <begin position="1060"/>
        <end position="1363"/>
    </location>
</feature>
<evidence type="ECO:0000313" key="3">
    <source>
        <dbReference type="EMBL" id="QEU72601.1"/>
    </source>
</evidence>
<dbReference type="OrthoDB" id="4149784at2"/>
<dbReference type="KEGG" id="snk:CP967_11890"/>